<evidence type="ECO:0000256" key="2">
    <source>
        <dbReference type="RuleBase" id="RU361225"/>
    </source>
</evidence>
<dbReference type="PRINTS" id="PR01213">
    <property type="entry name" value="BSYNUCLEIN"/>
</dbReference>
<evidence type="ECO:0000256" key="1">
    <source>
        <dbReference type="ARBA" id="ARBA00009147"/>
    </source>
</evidence>
<dbReference type="GO" id="GO:0043679">
    <property type="term" value="C:axon terminus"/>
    <property type="evidence" value="ECO:0007669"/>
    <property type="project" value="TreeGrafter"/>
</dbReference>
<dbReference type="GO" id="GO:0005737">
    <property type="term" value="C:cytoplasm"/>
    <property type="evidence" value="ECO:0007669"/>
    <property type="project" value="InterPro"/>
</dbReference>
<dbReference type="GO" id="GO:0007268">
    <property type="term" value="P:chemical synaptic transmission"/>
    <property type="evidence" value="ECO:0007669"/>
    <property type="project" value="TreeGrafter"/>
</dbReference>
<dbReference type="Pfam" id="PF01387">
    <property type="entry name" value="Synuclein"/>
    <property type="match status" value="1"/>
</dbReference>
<organism evidence="4 5">
    <name type="scientific">Anas zonorhyncha</name>
    <name type="common">Eastern spot-billed duck</name>
    <dbReference type="NCBI Taxonomy" id="75864"/>
    <lineage>
        <taxon>Eukaryota</taxon>
        <taxon>Metazoa</taxon>
        <taxon>Chordata</taxon>
        <taxon>Craniata</taxon>
        <taxon>Vertebrata</taxon>
        <taxon>Euteleostomi</taxon>
        <taxon>Archelosauria</taxon>
        <taxon>Archosauria</taxon>
        <taxon>Dinosauria</taxon>
        <taxon>Saurischia</taxon>
        <taxon>Theropoda</taxon>
        <taxon>Coelurosauria</taxon>
        <taxon>Aves</taxon>
        <taxon>Neognathae</taxon>
        <taxon>Galloanserae</taxon>
        <taxon>Anseriformes</taxon>
        <taxon>Anatidae</taxon>
        <taxon>Anatinae</taxon>
        <taxon>Anas</taxon>
    </lineage>
</organism>
<dbReference type="PRINTS" id="PR01211">
    <property type="entry name" value="SYNUCLEIN"/>
</dbReference>
<dbReference type="PANTHER" id="PTHR13820:SF4">
    <property type="entry name" value="BETA-SYNUCLEIN"/>
    <property type="match status" value="1"/>
</dbReference>
<dbReference type="SUPFAM" id="SSF118375">
    <property type="entry name" value="Synuclein"/>
    <property type="match status" value="1"/>
</dbReference>
<dbReference type="GO" id="GO:0050808">
    <property type="term" value="P:synapse organization"/>
    <property type="evidence" value="ECO:0007669"/>
    <property type="project" value="TreeGrafter"/>
</dbReference>
<name>A0A8B9ZWY3_9AVES</name>
<dbReference type="InterPro" id="IPR002461">
    <property type="entry name" value="Synuclein_beta"/>
</dbReference>
<feature type="region of interest" description="Disordered" evidence="3">
    <location>
        <begin position="154"/>
        <end position="186"/>
    </location>
</feature>
<proteinExistence type="inferred from homology"/>
<reference evidence="4" key="1">
    <citation type="submission" date="2025-08" db="UniProtKB">
        <authorList>
            <consortium name="Ensembl"/>
        </authorList>
    </citation>
    <scope>IDENTIFICATION</scope>
</reference>
<keyword evidence="5" id="KW-1185">Reference proteome</keyword>
<dbReference type="InterPro" id="IPR001058">
    <property type="entry name" value="Synuclein"/>
</dbReference>
<dbReference type="GO" id="GO:0043025">
    <property type="term" value="C:neuronal cell body"/>
    <property type="evidence" value="ECO:0007669"/>
    <property type="project" value="TreeGrafter"/>
</dbReference>
<accession>A0A8B9ZWY3</accession>
<dbReference type="GO" id="GO:1903136">
    <property type="term" value="F:cuprous ion binding"/>
    <property type="evidence" value="ECO:0007669"/>
    <property type="project" value="TreeGrafter"/>
</dbReference>
<evidence type="ECO:0000313" key="4">
    <source>
        <dbReference type="Ensembl" id="ENSAZOP00000020910.1"/>
    </source>
</evidence>
<dbReference type="PANTHER" id="PTHR13820">
    <property type="entry name" value="SYNUCLEIN"/>
    <property type="match status" value="1"/>
</dbReference>
<dbReference type="Ensembl" id="ENSAZOT00000022450.1">
    <property type="protein sequence ID" value="ENSAZOP00000020910.1"/>
    <property type="gene ID" value="ENSAZOG00000013521.1"/>
</dbReference>
<evidence type="ECO:0000313" key="5">
    <source>
        <dbReference type="Proteomes" id="UP000694549"/>
    </source>
</evidence>
<protein>
    <recommendedName>
        <fullName evidence="2">Beta-synuclein</fullName>
    </recommendedName>
</protein>
<dbReference type="AlphaFoldDB" id="A0A8B9ZWY3"/>
<comment type="similarity">
    <text evidence="1 2">Belongs to the synuclein family.</text>
</comment>
<dbReference type="GO" id="GO:0048488">
    <property type="term" value="P:synaptic vesicle endocytosis"/>
    <property type="evidence" value="ECO:0007669"/>
    <property type="project" value="TreeGrafter"/>
</dbReference>
<evidence type="ECO:0000256" key="3">
    <source>
        <dbReference type="SAM" id="MobiDB-lite"/>
    </source>
</evidence>
<dbReference type="Gene3D" id="1.10.287.700">
    <property type="entry name" value="Helix hairpin bin"/>
    <property type="match status" value="1"/>
</dbReference>
<reference evidence="4" key="2">
    <citation type="submission" date="2025-09" db="UniProtKB">
        <authorList>
            <consortium name="Ensembl"/>
        </authorList>
    </citation>
    <scope>IDENTIFICATION</scope>
</reference>
<dbReference type="Proteomes" id="UP000694549">
    <property type="component" value="Unplaced"/>
</dbReference>
<sequence length="280" mass="29538">MEVFMKGLSKAKEGVVAAAEKTKQGVAEAAEKTKEGVLYVVAEKAKEQASQLGEAAFSGAGNIAAATGLVKKEEFPADLKPEEVAQEAVEEPLVEPLLEPEGENYEEPPQVRGHCGWRGCAQPCSLEGKLAWGWGAQGLRAPGKLSHRLFLCPPRRRNTRSTSQRHNGPPSLPLPPAAQRTAGSPLLLPSQPWPVPACRGGAGVPLPRSLTSSSSSSVPRDRVRVSVPCLAVRNPLCPSPGAPARARAVGAARRGRCACVCACVCARRARVYRPVSLPAP</sequence>